<organism evidence="1 2">
    <name type="scientific">Romanomermis culicivorax</name>
    <name type="common">Nematode worm</name>
    <dbReference type="NCBI Taxonomy" id="13658"/>
    <lineage>
        <taxon>Eukaryota</taxon>
        <taxon>Metazoa</taxon>
        <taxon>Ecdysozoa</taxon>
        <taxon>Nematoda</taxon>
        <taxon>Enoplea</taxon>
        <taxon>Dorylaimia</taxon>
        <taxon>Mermithida</taxon>
        <taxon>Mermithoidea</taxon>
        <taxon>Mermithidae</taxon>
        <taxon>Romanomermis</taxon>
    </lineage>
</organism>
<dbReference type="WBParaSite" id="nRc.2.0.1.t01839-RA">
    <property type="protein sequence ID" value="nRc.2.0.1.t01839-RA"/>
    <property type="gene ID" value="nRc.2.0.1.g01839"/>
</dbReference>
<protein>
    <submittedName>
        <fullName evidence="2">Uncharacterized protein</fullName>
    </submittedName>
</protein>
<evidence type="ECO:0000313" key="1">
    <source>
        <dbReference type="Proteomes" id="UP000887565"/>
    </source>
</evidence>
<accession>A0A915HJK8</accession>
<proteinExistence type="predicted"/>
<reference evidence="2" key="1">
    <citation type="submission" date="2022-11" db="UniProtKB">
        <authorList>
            <consortium name="WormBaseParasite"/>
        </authorList>
    </citation>
    <scope>IDENTIFICATION</scope>
</reference>
<name>A0A915HJK8_ROMCU</name>
<evidence type="ECO:0000313" key="2">
    <source>
        <dbReference type="WBParaSite" id="nRc.2.0.1.t01839-RA"/>
    </source>
</evidence>
<keyword evidence="1" id="KW-1185">Reference proteome</keyword>
<dbReference type="Proteomes" id="UP000887565">
    <property type="component" value="Unplaced"/>
</dbReference>
<dbReference type="AlphaFoldDB" id="A0A915HJK8"/>
<sequence>METSIEEIEIEESDYTINPHSRFHLYSMFIAIIDYQNRFSFPALVYAYPMPTMASMHMLTTKELLNGPIGVEVEPADEELLDTPIFNLNIAKLPPSTDASALPMLAAPSDITGTATQITDFLKLTLDEISTLAPVPMDESTPIQPAAMDTETTSITDQTLTDIPEEGMVDQSTSMDIVPIEPATMLP</sequence>